<comment type="catalytic activity">
    <reaction evidence="10">
        <text>L-threonyl-[protein] + ATP = O-phospho-L-threonyl-[protein] + ADP + H(+)</text>
        <dbReference type="Rhea" id="RHEA:46608"/>
        <dbReference type="Rhea" id="RHEA-COMP:11060"/>
        <dbReference type="Rhea" id="RHEA-COMP:11605"/>
        <dbReference type="ChEBI" id="CHEBI:15378"/>
        <dbReference type="ChEBI" id="CHEBI:30013"/>
        <dbReference type="ChEBI" id="CHEBI:30616"/>
        <dbReference type="ChEBI" id="CHEBI:61977"/>
        <dbReference type="ChEBI" id="CHEBI:456216"/>
        <dbReference type="EC" id="2.7.11.1"/>
    </reaction>
</comment>
<evidence type="ECO:0000313" key="16">
    <source>
        <dbReference type="WBParaSite" id="jg16787"/>
    </source>
</evidence>
<evidence type="ECO:0000256" key="13">
    <source>
        <dbReference type="SAM" id="MobiDB-lite"/>
    </source>
</evidence>
<dbReference type="InterPro" id="IPR014038">
    <property type="entry name" value="EF1B_bsu/dsu_GNE"/>
</dbReference>
<dbReference type="Gene3D" id="3.40.50.300">
    <property type="entry name" value="P-loop containing nucleotide triphosphate hydrolases"/>
    <property type="match status" value="1"/>
</dbReference>
<dbReference type="WBParaSite" id="jg16787">
    <property type="protein sequence ID" value="jg16787"/>
    <property type="gene ID" value="jg16787"/>
</dbReference>
<comment type="similarity">
    <text evidence="1">Belongs to the EF-1-beta/EF-1-delta family.</text>
</comment>
<dbReference type="Pfam" id="PF09820">
    <property type="entry name" value="AAA-ATPase_like"/>
    <property type="match status" value="1"/>
</dbReference>
<evidence type="ECO:0000313" key="15">
    <source>
        <dbReference type="Proteomes" id="UP000887574"/>
    </source>
</evidence>
<dbReference type="InterPro" id="IPR027417">
    <property type="entry name" value="P-loop_NTPase"/>
</dbReference>
<dbReference type="InterPro" id="IPR059117">
    <property type="entry name" value="APS_kinase_dom"/>
</dbReference>
<evidence type="ECO:0000256" key="7">
    <source>
        <dbReference type="ARBA" id="ARBA00022777"/>
    </source>
</evidence>
<keyword evidence="9" id="KW-0648">Protein biosynthesis</keyword>
<keyword evidence="3" id="KW-0723">Serine/threonine-protein kinase</keyword>
<dbReference type="CDD" id="cd00292">
    <property type="entry name" value="EF1B"/>
    <property type="match status" value="1"/>
</dbReference>
<evidence type="ECO:0000256" key="6">
    <source>
        <dbReference type="ARBA" id="ARBA00022768"/>
    </source>
</evidence>
<dbReference type="GO" id="GO:0003746">
    <property type="term" value="F:translation elongation factor activity"/>
    <property type="evidence" value="ECO:0007669"/>
    <property type="project" value="UniProtKB-KW"/>
</dbReference>
<feature type="binding site" evidence="12">
    <location>
        <position position="329"/>
    </location>
    <ligand>
        <name>ATP</name>
        <dbReference type="ChEBI" id="CHEBI:30616"/>
    </ligand>
</feature>
<feature type="domain" description="Protein kinase" evidence="14">
    <location>
        <begin position="301"/>
        <end position="551"/>
    </location>
</feature>
<evidence type="ECO:0000256" key="1">
    <source>
        <dbReference type="ARBA" id="ARBA00007411"/>
    </source>
</evidence>
<evidence type="ECO:0000256" key="8">
    <source>
        <dbReference type="ARBA" id="ARBA00022840"/>
    </source>
</evidence>
<dbReference type="SMART" id="SM00888">
    <property type="entry name" value="EF1_GNE"/>
    <property type="match status" value="1"/>
</dbReference>
<dbReference type="Pfam" id="PF00736">
    <property type="entry name" value="EF1_GNE"/>
    <property type="match status" value="1"/>
</dbReference>
<proteinExistence type="inferred from homology"/>
<evidence type="ECO:0000256" key="2">
    <source>
        <dbReference type="ARBA" id="ARBA00012513"/>
    </source>
</evidence>
<organism evidence="15 16">
    <name type="scientific">Ditylenchus dipsaci</name>
    <dbReference type="NCBI Taxonomy" id="166011"/>
    <lineage>
        <taxon>Eukaryota</taxon>
        <taxon>Metazoa</taxon>
        <taxon>Ecdysozoa</taxon>
        <taxon>Nematoda</taxon>
        <taxon>Chromadorea</taxon>
        <taxon>Rhabditida</taxon>
        <taxon>Tylenchina</taxon>
        <taxon>Tylenchomorpha</taxon>
        <taxon>Sphaerularioidea</taxon>
        <taxon>Anguinidae</taxon>
        <taxon>Anguininae</taxon>
        <taxon>Ditylenchus</taxon>
    </lineage>
</organism>
<dbReference type="InterPro" id="IPR017441">
    <property type="entry name" value="Protein_kinase_ATP_BS"/>
</dbReference>
<dbReference type="SUPFAM" id="SSF54984">
    <property type="entry name" value="eEF-1beta-like"/>
    <property type="match status" value="1"/>
</dbReference>
<accession>A0A915D9A2</accession>
<dbReference type="InterPro" id="IPR000719">
    <property type="entry name" value="Prot_kinase_dom"/>
</dbReference>
<dbReference type="SUPFAM" id="SSF56112">
    <property type="entry name" value="Protein kinase-like (PK-like)"/>
    <property type="match status" value="1"/>
</dbReference>
<name>A0A915D9A2_9BILA</name>
<evidence type="ECO:0000256" key="9">
    <source>
        <dbReference type="ARBA" id="ARBA00022917"/>
    </source>
</evidence>
<keyword evidence="4" id="KW-0808">Transferase</keyword>
<dbReference type="InterPro" id="IPR018631">
    <property type="entry name" value="AAA-ATPase-like_dom"/>
</dbReference>
<keyword evidence="5 12" id="KW-0547">Nucleotide-binding</keyword>
<dbReference type="PROSITE" id="PS00107">
    <property type="entry name" value="PROTEIN_KINASE_ATP"/>
    <property type="match status" value="1"/>
</dbReference>
<sequence length="1066" mass="119457">MASEQSKIAVMQTSESTATAEILKESSVEIQLVPDLKVLSDEISAAVAGQKADADFELFGDDDSEEDEDKERLIQERLKPMLKRKPRSRVSSPNTIDVKQIEEKMRAIEKDGLVWGTSKICCVIEDEKVSTDWLEEEITANEDLVQSVDVVAFNKPLTENCANVVLERHIVTKRNVLWFYIKMESTEAALFVVKCIFDKLTGHSEPGKSNIFVWLQDTLNQLGYTCYSLDELNESYGLCNNLGSNKDDRAENVRRIAEVSKILAGIGVICLASCSSPYREHRQLLYKKGVLSDQRQQWCSLERVAEIGRGAFGRAALYKTSKGSLVVVKEVSLRVLSSDERERAFQEAHLLRMLDHPNIMNYYGAFEVQDMLMIQMEFANGGYLQKYLADQEYALEDKVVVKMCQEMAVFISAVSYLHSKNVLHRDLEPSNTFINATNTGMTIKVGDFGIARIMGTMTKLIGAQTIIGTPNYMAPECWSGLGYNEKSDVYSLGWCFYDIISSPKTGVMVTSLKQVTKAQQKMQFLLISMIDLDPILRPSAVQVLDVIQSIIDAKQGSMNASCSYQPVLLLPPRPNASAPPLTPSTNELLHVLNSPLSSSTIPTAAVVISSQQAGAAGTGECSTSATATRKTATETDPQTSRRSAFDQITHNPYSNGANSYEELVEGGLCIADKTMFLMDFYNHNHTSIVITMPRAFGKTTLLHMTRSFFGIPLEADNKPCEEVKDSRAYKVFTEFHQTRIYKEQSDFVEQHFGKHPVIYMTLQDVIGPAEDLLPQFQSALKNTFGDFDLVLYGKGQMEKNDLVQGLERLTRILYNKYHQPSFVLLDEYDSLASAQIRREPLASLRDQIHSVIAPFFRSSTRNKPEQAGDLRSFFEAFMQATFKDNKNMSHSIMAGVNRVGQDILSGTHLEPCNMQSNPFAAYFGFTAKDLDGFTEIMRRHDVQQILVYIRHNRSCSSASSQKVLGESVGVQRLKYLLKRDSGAREIDKLIAGQDVRVNYSNKLDFTLDDYKTVLQLCEQGDAVKVNDDTIHLVLTYLTHTGYLTVVAKENVFRIPNEEVRLAGLPV</sequence>
<dbReference type="AlphaFoldDB" id="A0A915D9A2"/>
<dbReference type="EC" id="2.7.11.1" evidence="2"/>
<protein>
    <recommendedName>
        <fullName evidence="2">non-specific serine/threonine protein kinase</fullName>
        <ecNumber evidence="2">2.7.11.1</ecNumber>
    </recommendedName>
</protein>
<keyword evidence="15" id="KW-1185">Reference proteome</keyword>
<dbReference type="Gene3D" id="1.10.510.10">
    <property type="entry name" value="Transferase(Phosphotransferase) domain 1"/>
    <property type="match status" value="1"/>
</dbReference>
<dbReference type="GO" id="GO:0005524">
    <property type="term" value="F:ATP binding"/>
    <property type="evidence" value="ECO:0007669"/>
    <property type="project" value="UniProtKB-UniRule"/>
</dbReference>
<feature type="region of interest" description="Disordered" evidence="13">
    <location>
        <begin position="617"/>
        <end position="643"/>
    </location>
</feature>
<dbReference type="PROSITE" id="PS50011">
    <property type="entry name" value="PROTEIN_KINASE_DOM"/>
    <property type="match status" value="1"/>
</dbReference>
<evidence type="ECO:0000256" key="12">
    <source>
        <dbReference type="PROSITE-ProRule" id="PRU10141"/>
    </source>
</evidence>
<evidence type="ECO:0000256" key="5">
    <source>
        <dbReference type="ARBA" id="ARBA00022741"/>
    </source>
</evidence>
<evidence type="ECO:0000259" key="14">
    <source>
        <dbReference type="PROSITE" id="PS50011"/>
    </source>
</evidence>
<dbReference type="InterPro" id="IPR011009">
    <property type="entry name" value="Kinase-like_dom_sf"/>
</dbReference>
<dbReference type="Pfam" id="PF00069">
    <property type="entry name" value="Pkinase"/>
    <property type="match status" value="1"/>
</dbReference>
<dbReference type="GO" id="GO:0004674">
    <property type="term" value="F:protein serine/threonine kinase activity"/>
    <property type="evidence" value="ECO:0007669"/>
    <property type="project" value="UniProtKB-KW"/>
</dbReference>
<dbReference type="InterPro" id="IPR051131">
    <property type="entry name" value="NEK_Ser/Thr_kinase_NIMA"/>
</dbReference>
<comment type="catalytic activity">
    <reaction evidence="11">
        <text>L-seryl-[protein] + ATP = O-phospho-L-seryl-[protein] + ADP + H(+)</text>
        <dbReference type="Rhea" id="RHEA:17989"/>
        <dbReference type="Rhea" id="RHEA-COMP:9863"/>
        <dbReference type="Rhea" id="RHEA-COMP:11604"/>
        <dbReference type="ChEBI" id="CHEBI:15378"/>
        <dbReference type="ChEBI" id="CHEBI:29999"/>
        <dbReference type="ChEBI" id="CHEBI:30616"/>
        <dbReference type="ChEBI" id="CHEBI:83421"/>
        <dbReference type="ChEBI" id="CHEBI:456216"/>
        <dbReference type="EC" id="2.7.11.1"/>
    </reaction>
</comment>
<keyword evidence="7" id="KW-0418">Kinase</keyword>
<evidence type="ECO:0000256" key="11">
    <source>
        <dbReference type="ARBA" id="ARBA00048679"/>
    </source>
</evidence>
<dbReference type="InterPro" id="IPR014717">
    <property type="entry name" value="Transl_elong_EF1B/ribsomal_bS6"/>
</dbReference>
<evidence type="ECO:0000256" key="3">
    <source>
        <dbReference type="ARBA" id="ARBA00022527"/>
    </source>
</evidence>
<dbReference type="PANTHER" id="PTHR44899:SF3">
    <property type="entry name" value="SERINE_THREONINE-PROTEIN KINASE NEK1"/>
    <property type="match status" value="1"/>
</dbReference>
<evidence type="ECO:0000256" key="4">
    <source>
        <dbReference type="ARBA" id="ARBA00022679"/>
    </source>
</evidence>
<keyword evidence="8 12" id="KW-0067">ATP-binding</keyword>
<dbReference type="Pfam" id="PF01583">
    <property type="entry name" value="APS_kinase"/>
    <property type="match status" value="1"/>
</dbReference>
<dbReference type="Proteomes" id="UP000887574">
    <property type="component" value="Unplaced"/>
</dbReference>
<dbReference type="PANTHER" id="PTHR44899">
    <property type="entry name" value="CAMK FAMILY PROTEIN KINASE"/>
    <property type="match status" value="1"/>
</dbReference>
<dbReference type="Gene3D" id="3.30.70.60">
    <property type="match status" value="1"/>
</dbReference>
<evidence type="ECO:0000256" key="10">
    <source>
        <dbReference type="ARBA" id="ARBA00047899"/>
    </source>
</evidence>
<reference evidence="16" key="1">
    <citation type="submission" date="2022-11" db="UniProtKB">
        <authorList>
            <consortium name="WormBaseParasite"/>
        </authorList>
    </citation>
    <scope>IDENTIFICATION</scope>
</reference>
<dbReference type="InterPro" id="IPR036219">
    <property type="entry name" value="eEF-1beta-like_sf"/>
</dbReference>
<keyword evidence="6" id="KW-0251">Elongation factor</keyword>